<dbReference type="AlphaFoldDB" id="F2L7A9"/>
<feature type="compositionally biased region" description="Basic and acidic residues" evidence="1">
    <location>
        <begin position="70"/>
        <end position="86"/>
    </location>
</feature>
<dbReference type="HOGENOM" id="CLU_2289276_0_0_11"/>
<evidence type="ECO:0000256" key="1">
    <source>
        <dbReference type="SAM" id="MobiDB-lite"/>
    </source>
</evidence>
<dbReference type="Proteomes" id="UP000007809">
    <property type="component" value="Plasmid pPSED03"/>
</dbReference>
<feature type="region of interest" description="Disordered" evidence="1">
    <location>
        <begin position="36"/>
        <end position="101"/>
    </location>
</feature>
<keyword evidence="2" id="KW-0614">Plasmid</keyword>
<name>F2L7A9_PSEUX</name>
<geneLocation type="plasmid" evidence="2 3">
    <name>pPSED03</name>
</geneLocation>
<dbReference type="KEGG" id="pdx:Psed_7025"/>
<gene>
    <name evidence="2" type="ordered locus">Psed_7025</name>
</gene>
<sequence length="101" mass="10451">MTVVMAIAGATLLYGAIKNRNPIDVIKLTLQGKDIKGAKPLSGSGDPNNLTAPPGAIPGGSLPGTPQAGDDARTDPKSFDPKRSDVLPRLPGEGNYRAQPY</sequence>
<evidence type="ECO:0000313" key="2">
    <source>
        <dbReference type="EMBL" id="AEA29082.1"/>
    </source>
</evidence>
<evidence type="ECO:0000313" key="3">
    <source>
        <dbReference type="Proteomes" id="UP000007809"/>
    </source>
</evidence>
<dbReference type="EMBL" id="CP002598">
    <property type="protein sequence ID" value="AEA29082.1"/>
    <property type="molecule type" value="Genomic_DNA"/>
</dbReference>
<proteinExistence type="predicted"/>
<protein>
    <submittedName>
        <fullName evidence="2">Uncharacterized protein</fullName>
    </submittedName>
</protein>
<organism evidence="2 3">
    <name type="scientific">Pseudonocardia dioxanivorans (strain ATCC 55486 / DSM 44775 / JCM 13855 / CB1190)</name>
    <dbReference type="NCBI Taxonomy" id="675635"/>
    <lineage>
        <taxon>Bacteria</taxon>
        <taxon>Bacillati</taxon>
        <taxon>Actinomycetota</taxon>
        <taxon>Actinomycetes</taxon>
        <taxon>Pseudonocardiales</taxon>
        <taxon>Pseudonocardiaceae</taxon>
        <taxon>Pseudonocardia</taxon>
    </lineage>
</organism>
<keyword evidence="3" id="KW-1185">Reference proteome</keyword>
<accession>F2L7A9</accession>
<reference evidence="2 3" key="1">
    <citation type="journal article" date="2011" name="J. Bacteriol.">
        <title>Genome sequence of the 1,4-dioxane-degrading Pseudonocardia dioxanivorans strain CB1190.</title>
        <authorList>
            <person name="Sales C.M."/>
            <person name="Mahendra S."/>
            <person name="Grostern A."/>
            <person name="Parales R.E."/>
            <person name="Goodwin L.A."/>
            <person name="Woyke T."/>
            <person name="Nolan M."/>
            <person name="Lapidus A."/>
            <person name="Chertkov O."/>
            <person name="Ovchinnikova G."/>
            <person name="Sczyrba A."/>
            <person name="Alvarez-Cohen L."/>
        </authorList>
    </citation>
    <scope>NUCLEOTIDE SEQUENCE [LARGE SCALE GENOMIC DNA]</scope>
    <source>
        <strain evidence="3">ATCC 55486 / DSM 44775 / JCM 13855 / CB1190</strain>
    </source>
</reference>